<protein>
    <submittedName>
        <fullName evidence="1">Uncharacterized protein</fullName>
    </submittedName>
</protein>
<keyword evidence="2" id="KW-1185">Reference proteome</keyword>
<dbReference type="AlphaFoldDB" id="A0A2T0LND9"/>
<proteinExistence type="predicted"/>
<sequence length="71" mass="7917">MRVTFLGTTSDEGNCPTVYETDRDTFLVQGDIVTDPEALAVLRKRGNGVPEHETVVEIPKALARFLPREDE</sequence>
<organism evidence="1 2">
    <name type="scientific">Prauserella shujinwangii</name>
    <dbReference type="NCBI Taxonomy" id="1453103"/>
    <lineage>
        <taxon>Bacteria</taxon>
        <taxon>Bacillati</taxon>
        <taxon>Actinomycetota</taxon>
        <taxon>Actinomycetes</taxon>
        <taxon>Pseudonocardiales</taxon>
        <taxon>Pseudonocardiaceae</taxon>
        <taxon>Prauserella</taxon>
    </lineage>
</organism>
<gene>
    <name evidence="1" type="ORF">B0I33_111222</name>
</gene>
<name>A0A2T0LND9_9PSEU</name>
<dbReference type="Proteomes" id="UP000238362">
    <property type="component" value="Unassembled WGS sequence"/>
</dbReference>
<reference evidence="1 2" key="1">
    <citation type="submission" date="2018-03" db="EMBL/GenBank/DDBJ databases">
        <title>Genomic Encyclopedia of Type Strains, Phase III (KMG-III): the genomes of soil and plant-associated and newly described type strains.</title>
        <authorList>
            <person name="Whitman W."/>
        </authorList>
    </citation>
    <scope>NUCLEOTIDE SEQUENCE [LARGE SCALE GENOMIC DNA]</scope>
    <source>
        <strain evidence="1 2">CGMCC 4.7125</strain>
    </source>
</reference>
<accession>A0A2T0LND9</accession>
<dbReference type="RefSeq" id="WP_106181359.1">
    <property type="nucleotide sequence ID" value="NZ_PVNH01000011.1"/>
</dbReference>
<comment type="caution">
    <text evidence="1">The sequence shown here is derived from an EMBL/GenBank/DDBJ whole genome shotgun (WGS) entry which is preliminary data.</text>
</comment>
<evidence type="ECO:0000313" key="2">
    <source>
        <dbReference type="Proteomes" id="UP000238362"/>
    </source>
</evidence>
<dbReference type="EMBL" id="PVNH01000011">
    <property type="protein sequence ID" value="PRX44708.1"/>
    <property type="molecule type" value="Genomic_DNA"/>
</dbReference>
<dbReference type="OrthoDB" id="3577809at2"/>
<evidence type="ECO:0000313" key="1">
    <source>
        <dbReference type="EMBL" id="PRX44708.1"/>
    </source>
</evidence>